<feature type="transmembrane region" description="Helical" evidence="1">
    <location>
        <begin position="58"/>
        <end position="82"/>
    </location>
</feature>
<comment type="caution">
    <text evidence="2">The sequence shown here is derived from an EMBL/GenBank/DDBJ whole genome shotgun (WGS) entry which is preliminary data.</text>
</comment>
<keyword evidence="1" id="KW-1133">Transmembrane helix</keyword>
<evidence type="ECO:0000313" key="3">
    <source>
        <dbReference type="Proteomes" id="UP001501470"/>
    </source>
</evidence>
<organism evidence="2 3">
    <name type="scientific">Dactylosporangium maewongense</name>
    <dbReference type="NCBI Taxonomy" id="634393"/>
    <lineage>
        <taxon>Bacteria</taxon>
        <taxon>Bacillati</taxon>
        <taxon>Actinomycetota</taxon>
        <taxon>Actinomycetes</taxon>
        <taxon>Micromonosporales</taxon>
        <taxon>Micromonosporaceae</taxon>
        <taxon>Dactylosporangium</taxon>
    </lineage>
</organism>
<proteinExistence type="predicted"/>
<sequence>MRWPVAHGTTAAGSACDHNHIARELAMVFAFESVVVLVAGVAGVAAAGFVAAGFAAAGFAAAGFAAAGFVAAGFVAVGLFVAADAAVGARVSPTVSAAATAHNFRAMPDLRARRCA</sequence>
<name>A0ABP4LLG5_9ACTN</name>
<dbReference type="Proteomes" id="UP001501470">
    <property type="component" value="Unassembled WGS sequence"/>
</dbReference>
<dbReference type="PROSITE" id="PS51257">
    <property type="entry name" value="PROKAR_LIPOPROTEIN"/>
    <property type="match status" value="1"/>
</dbReference>
<reference evidence="3" key="1">
    <citation type="journal article" date="2019" name="Int. J. Syst. Evol. Microbiol.">
        <title>The Global Catalogue of Microorganisms (GCM) 10K type strain sequencing project: providing services to taxonomists for standard genome sequencing and annotation.</title>
        <authorList>
            <consortium name="The Broad Institute Genomics Platform"/>
            <consortium name="The Broad Institute Genome Sequencing Center for Infectious Disease"/>
            <person name="Wu L."/>
            <person name="Ma J."/>
        </authorList>
    </citation>
    <scope>NUCLEOTIDE SEQUENCE [LARGE SCALE GENOMIC DNA]</scope>
    <source>
        <strain evidence="3">JCM 15933</strain>
    </source>
</reference>
<evidence type="ECO:0000313" key="2">
    <source>
        <dbReference type="EMBL" id="GAA1525162.1"/>
    </source>
</evidence>
<gene>
    <name evidence="2" type="ORF">GCM10009827_047310</name>
</gene>
<keyword evidence="1" id="KW-0812">Transmembrane</keyword>
<dbReference type="EMBL" id="BAAAQD010000009">
    <property type="protein sequence ID" value="GAA1525162.1"/>
    <property type="molecule type" value="Genomic_DNA"/>
</dbReference>
<keyword evidence="3" id="KW-1185">Reference proteome</keyword>
<keyword evidence="1" id="KW-0472">Membrane</keyword>
<accession>A0ABP4LLG5</accession>
<evidence type="ECO:0000256" key="1">
    <source>
        <dbReference type="SAM" id="Phobius"/>
    </source>
</evidence>
<feature type="transmembrane region" description="Helical" evidence="1">
    <location>
        <begin position="28"/>
        <end position="52"/>
    </location>
</feature>
<protein>
    <submittedName>
        <fullName evidence="2">Uncharacterized protein</fullName>
    </submittedName>
</protein>